<name>A0A5N5P058_9ROSI</name>
<gene>
    <name evidence="1" type="ORF">DKX38_000284</name>
</gene>
<reference evidence="2" key="1">
    <citation type="journal article" date="2019" name="Gigascience">
        <title>De novo genome assembly of the endangered Acer yangbiense, a plant species with extremely small populations endemic to Yunnan Province, China.</title>
        <authorList>
            <person name="Yang J."/>
            <person name="Wariss H.M."/>
            <person name="Tao L."/>
            <person name="Zhang R."/>
            <person name="Yun Q."/>
            <person name="Hollingsworth P."/>
            <person name="Dao Z."/>
            <person name="Luo G."/>
            <person name="Guo H."/>
            <person name="Ma Y."/>
            <person name="Sun W."/>
        </authorList>
    </citation>
    <scope>NUCLEOTIDE SEQUENCE [LARGE SCALE GENOMIC DNA]</scope>
    <source>
        <strain evidence="2">cv. br00</strain>
    </source>
</reference>
<dbReference type="Proteomes" id="UP000326939">
    <property type="component" value="Chromosome 1"/>
</dbReference>
<dbReference type="AlphaFoldDB" id="A0A5N5P058"/>
<protein>
    <submittedName>
        <fullName evidence="1">Uncharacterized protein</fullName>
    </submittedName>
</protein>
<sequence>MHSRRTSKVHDYGSVHGDIKPHKILMATAGLLAATKHVSEIMLKMSAAKPPWILKTDRKREKERSIPVKEMRSLILEGSVDHFLQPTRRTALYLWRILSSYEYVLDALAEVEEQKCQEVAAADNDPTKMSSQLLNKCRKSLSHYQELGNNDEKGKDTTLQCDISWYDSSTVS</sequence>
<evidence type="ECO:0000313" key="1">
    <source>
        <dbReference type="EMBL" id="KAB5573090.1"/>
    </source>
</evidence>
<evidence type="ECO:0000313" key="2">
    <source>
        <dbReference type="Proteomes" id="UP000326939"/>
    </source>
</evidence>
<organism evidence="1 2">
    <name type="scientific">Salix brachista</name>
    <dbReference type="NCBI Taxonomy" id="2182728"/>
    <lineage>
        <taxon>Eukaryota</taxon>
        <taxon>Viridiplantae</taxon>
        <taxon>Streptophyta</taxon>
        <taxon>Embryophyta</taxon>
        <taxon>Tracheophyta</taxon>
        <taxon>Spermatophyta</taxon>
        <taxon>Magnoliopsida</taxon>
        <taxon>eudicotyledons</taxon>
        <taxon>Gunneridae</taxon>
        <taxon>Pentapetalae</taxon>
        <taxon>rosids</taxon>
        <taxon>fabids</taxon>
        <taxon>Malpighiales</taxon>
        <taxon>Salicaceae</taxon>
        <taxon>Saliceae</taxon>
        <taxon>Salix</taxon>
    </lineage>
</organism>
<proteinExistence type="predicted"/>
<keyword evidence="2" id="KW-1185">Reference proteome</keyword>
<accession>A0A5N5P058</accession>
<dbReference type="EMBL" id="VDCV01000001">
    <property type="protein sequence ID" value="KAB5573090.1"/>
    <property type="molecule type" value="Genomic_DNA"/>
</dbReference>
<comment type="caution">
    <text evidence="1">The sequence shown here is derived from an EMBL/GenBank/DDBJ whole genome shotgun (WGS) entry which is preliminary data.</text>
</comment>